<evidence type="ECO:0000256" key="1">
    <source>
        <dbReference type="PROSITE-ProRule" id="PRU01076"/>
    </source>
</evidence>
<reference evidence="3 4" key="1">
    <citation type="submission" date="2018-05" db="EMBL/GenBank/DDBJ databases">
        <title>Zavarzinia sp. HR-AS.</title>
        <authorList>
            <person name="Lee Y."/>
            <person name="Jeon C.O."/>
        </authorList>
    </citation>
    <scope>NUCLEOTIDE SEQUENCE [LARGE SCALE GENOMIC DNA]</scope>
    <source>
        <strain evidence="3 4">HR-AS</strain>
    </source>
</reference>
<name>A0A317EDE9_9PROT</name>
<dbReference type="RefSeq" id="WP_109904532.1">
    <property type="nucleotide sequence ID" value="NZ_QGLE01000003.1"/>
</dbReference>
<protein>
    <submittedName>
        <fullName evidence="3">AbrB family transcriptional regulator</fullName>
    </submittedName>
</protein>
<dbReference type="PANTHER" id="PTHR40516">
    <property type="entry name" value="ANTITOXIN CHPS-RELATED"/>
    <property type="match status" value="1"/>
</dbReference>
<evidence type="ECO:0000259" key="2">
    <source>
        <dbReference type="PROSITE" id="PS51740"/>
    </source>
</evidence>
<dbReference type="Gene3D" id="2.10.260.10">
    <property type="match status" value="1"/>
</dbReference>
<dbReference type="InterPro" id="IPR039052">
    <property type="entry name" value="Antitox_PemI-like"/>
</dbReference>
<dbReference type="Pfam" id="PF04014">
    <property type="entry name" value="MazE_antitoxin"/>
    <property type="match status" value="1"/>
</dbReference>
<dbReference type="Proteomes" id="UP000245461">
    <property type="component" value="Unassembled WGS sequence"/>
</dbReference>
<evidence type="ECO:0000313" key="3">
    <source>
        <dbReference type="EMBL" id="PWR24771.1"/>
    </source>
</evidence>
<keyword evidence="1" id="KW-0238">DNA-binding</keyword>
<dbReference type="SMART" id="SM00966">
    <property type="entry name" value="SpoVT_AbrB"/>
    <property type="match status" value="1"/>
</dbReference>
<dbReference type="PANTHER" id="PTHR40516:SF1">
    <property type="entry name" value="ANTITOXIN CHPS-RELATED"/>
    <property type="match status" value="1"/>
</dbReference>
<feature type="domain" description="SpoVT-AbrB" evidence="2">
    <location>
        <begin position="1"/>
        <end position="46"/>
    </location>
</feature>
<accession>A0A317EDE9</accession>
<dbReference type="PROSITE" id="PS51740">
    <property type="entry name" value="SPOVT_ABRB"/>
    <property type="match status" value="1"/>
</dbReference>
<dbReference type="SUPFAM" id="SSF89447">
    <property type="entry name" value="AbrB/MazE/MraZ-like"/>
    <property type="match status" value="1"/>
</dbReference>
<evidence type="ECO:0000313" key="4">
    <source>
        <dbReference type="Proteomes" id="UP000245461"/>
    </source>
</evidence>
<organism evidence="3 4">
    <name type="scientific">Zavarzinia aquatilis</name>
    <dbReference type="NCBI Taxonomy" id="2211142"/>
    <lineage>
        <taxon>Bacteria</taxon>
        <taxon>Pseudomonadati</taxon>
        <taxon>Pseudomonadota</taxon>
        <taxon>Alphaproteobacteria</taxon>
        <taxon>Rhodospirillales</taxon>
        <taxon>Zavarziniaceae</taxon>
        <taxon>Zavarzinia</taxon>
    </lineage>
</organism>
<gene>
    <name evidence="3" type="ORF">DKG74_08225</name>
</gene>
<proteinExistence type="predicted"/>
<sequence>MQVAKWGNSLAVRLPKALVERLGLKPGDELEVVASEDRLIAVEKRERAAAALSRMAARHWPEARFSREDANER</sequence>
<dbReference type="GO" id="GO:0097351">
    <property type="term" value="F:toxin sequestering activity"/>
    <property type="evidence" value="ECO:0007669"/>
    <property type="project" value="InterPro"/>
</dbReference>
<dbReference type="OrthoDB" id="9795766at2"/>
<dbReference type="AlphaFoldDB" id="A0A317EDE9"/>
<dbReference type="InterPro" id="IPR037914">
    <property type="entry name" value="SpoVT-AbrB_sf"/>
</dbReference>
<dbReference type="GO" id="GO:0003677">
    <property type="term" value="F:DNA binding"/>
    <property type="evidence" value="ECO:0007669"/>
    <property type="project" value="UniProtKB-UniRule"/>
</dbReference>
<dbReference type="InterPro" id="IPR007159">
    <property type="entry name" value="SpoVT-AbrB_dom"/>
</dbReference>
<keyword evidence="4" id="KW-1185">Reference proteome</keyword>
<dbReference type="EMBL" id="QGLE01000003">
    <property type="protein sequence ID" value="PWR24771.1"/>
    <property type="molecule type" value="Genomic_DNA"/>
</dbReference>
<comment type="caution">
    <text evidence="3">The sequence shown here is derived from an EMBL/GenBank/DDBJ whole genome shotgun (WGS) entry which is preliminary data.</text>
</comment>